<keyword evidence="3" id="KW-0804">Transcription</keyword>
<name>A0A939DHA6_9GAMM</name>
<proteinExistence type="predicted"/>
<evidence type="ECO:0000259" key="5">
    <source>
        <dbReference type="PROSITE" id="PS50977"/>
    </source>
</evidence>
<keyword evidence="1" id="KW-0805">Transcription regulation</keyword>
<dbReference type="GO" id="GO:0000976">
    <property type="term" value="F:transcription cis-regulatory region binding"/>
    <property type="evidence" value="ECO:0007669"/>
    <property type="project" value="TreeGrafter"/>
</dbReference>
<dbReference type="AlphaFoldDB" id="A0A939DHA6"/>
<evidence type="ECO:0000256" key="4">
    <source>
        <dbReference type="PROSITE-ProRule" id="PRU00335"/>
    </source>
</evidence>
<keyword evidence="2 4" id="KW-0238">DNA-binding</keyword>
<keyword evidence="7" id="KW-1185">Reference proteome</keyword>
<dbReference type="Pfam" id="PF00440">
    <property type="entry name" value="TetR_N"/>
    <property type="match status" value="1"/>
</dbReference>
<feature type="DNA-binding region" description="H-T-H motif" evidence="4">
    <location>
        <begin position="11"/>
        <end position="30"/>
    </location>
</feature>
<dbReference type="InterPro" id="IPR050109">
    <property type="entry name" value="HTH-type_TetR-like_transc_reg"/>
</dbReference>
<evidence type="ECO:0000256" key="3">
    <source>
        <dbReference type="ARBA" id="ARBA00023163"/>
    </source>
</evidence>
<feature type="domain" description="HTH tetR-type" evidence="5">
    <location>
        <begin position="1"/>
        <end position="48"/>
    </location>
</feature>
<dbReference type="PANTHER" id="PTHR30055">
    <property type="entry name" value="HTH-TYPE TRANSCRIPTIONAL REGULATOR RUTR"/>
    <property type="match status" value="1"/>
</dbReference>
<comment type="caution">
    <text evidence="6">The sequence shown here is derived from an EMBL/GenBank/DDBJ whole genome shotgun (WGS) entry which is preliminary data.</text>
</comment>
<accession>A0A939DHA6</accession>
<dbReference type="Proteomes" id="UP000664303">
    <property type="component" value="Unassembled WGS sequence"/>
</dbReference>
<dbReference type="EMBL" id="JAFKCZ010000008">
    <property type="protein sequence ID" value="MBN7797497.1"/>
    <property type="molecule type" value="Genomic_DNA"/>
</dbReference>
<sequence>MLIKKGFRALTVDAVSAHSGASRSTIYRHWPSLNHLMFDAFAEITGAPFESPETGDFREDLYSIAQQFIDTVNTGSWLGLLPPFIEAAQHDEHFAELLAELVKRGRTTTREILLKARREGQLESKAKIDWMVDAINGPIMYRALLSGEPTDEKGYLKYLIKIATS</sequence>
<gene>
    <name evidence="6" type="ORF">JYP50_12885</name>
</gene>
<reference evidence="6" key="1">
    <citation type="submission" date="2021-02" db="EMBL/GenBank/DDBJ databases">
        <title>PHA producing bacteria isolated from coastal sediment in Guangdong, Shenzhen.</title>
        <authorList>
            <person name="Zheng W."/>
            <person name="Yu S."/>
            <person name="Huang Y."/>
        </authorList>
    </citation>
    <scope>NUCLEOTIDE SEQUENCE</scope>
    <source>
        <strain evidence="6">TN14-10</strain>
    </source>
</reference>
<dbReference type="InterPro" id="IPR036271">
    <property type="entry name" value="Tet_transcr_reg_TetR-rel_C_sf"/>
</dbReference>
<dbReference type="InterPro" id="IPR001647">
    <property type="entry name" value="HTH_TetR"/>
</dbReference>
<organism evidence="6 7">
    <name type="scientific">Parahaliea mediterranea</name>
    <dbReference type="NCBI Taxonomy" id="651086"/>
    <lineage>
        <taxon>Bacteria</taxon>
        <taxon>Pseudomonadati</taxon>
        <taxon>Pseudomonadota</taxon>
        <taxon>Gammaproteobacteria</taxon>
        <taxon>Cellvibrionales</taxon>
        <taxon>Halieaceae</taxon>
        <taxon>Parahaliea</taxon>
    </lineage>
</organism>
<dbReference type="SUPFAM" id="SSF48498">
    <property type="entry name" value="Tetracyclin repressor-like, C-terminal domain"/>
    <property type="match status" value="1"/>
</dbReference>
<evidence type="ECO:0000256" key="1">
    <source>
        <dbReference type="ARBA" id="ARBA00023015"/>
    </source>
</evidence>
<dbReference type="Gene3D" id="1.10.357.10">
    <property type="entry name" value="Tetracycline Repressor, domain 2"/>
    <property type="match status" value="1"/>
</dbReference>
<dbReference type="InterPro" id="IPR009057">
    <property type="entry name" value="Homeodomain-like_sf"/>
</dbReference>
<dbReference type="Pfam" id="PF16859">
    <property type="entry name" value="TetR_C_11"/>
    <property type="match status" value="1"/>
</dbReference>
<evidence type="ECO:0000256" key="2">
    <source>
        <dbReference type="ARBA" id="ARBA00023125"/>
    </source>
</evidence>
<protein>
    <submittedName>
        <fullName evidence="6">TetR/AcrR family transcriptional regulator</fullName>
    </submittedName>
</protein>
<dbReference type="GO" id="GO:0003700">
    <property type="term" value="F:DNA-binding transcription factor activity"/>
    <property type="evidence" value="ECO:0007669"/>
    <property type="project" value="TreeGrafter"/>
</dbReference>
<evidence type="ECO:0000313" key="6">
    <source>
        <dbReference type="EMBL" id="MBN7797497.1"/>
    </source>
</evidence>
<dbReference type="InterPro" id="IPR011075">
    <property type="entry name" value="TetR_C"/>
</dbReference>
<dbReference type="Gene3D" id="1.10.10.60">
    <property type="entry name" value="Homeodomain-like"/>
    <property type="match status" value="1"/>
</dbReference>
<dbReference type="PROSITE" id="PS50977">
    <property type="entry name" value="HTH_TETR_2"/>
    <property type="match status" value="1"/>
</dbReference>
<evidence type="ECO:0000313" key="7">
    <source>
        <dbReference type="Proteomes" id="UP000664303"/>
    </source>
</evidence>
<dbReference type="SUPFAM" id="SSF46689">
    <property type="entry name" value="Homeodomain-like"/>
    <property type="match status" value="1"/>
</dbReference>
<dbReference type="PANTHER" id="PTHR30055:SF148">
    <property type="entry name" value="TETR-FAMILY TRANSCRIPTIONAL REGULATOR"/>
    <property type="match status" value="1"/>
</dbReference>